<dbReference type="EMBL" id="JALNMJ010000012">
    <property type="protein sequence ID" value="MCK7613885.1"/>
    <property type="molecule type" value="Genomic_DNA"/>
</dbReference>
<feature type="transmembrane region" description="Helical" evidence="1">
    <location>
        <begin position="6"/>
        <end position="28"/>
    </location>
</feature>
<accession>A0ABT0GYI7</accession>
<dbReference type="Proteomes" id="UP001431221">
    <property type="component" value="Unassembled WGS sequence"/>
</dbReference>
<protein>
    <recommendedName>
        <fullName evidence="4">DUF3899 domain-containing protein</fullName>
    </recommendedName>
</protein>
<evidence type="ECO:0000256" key="1">
    <source>
        <dbReference type="SAM" id="Phobius"/>
    </source>
</evidence>
<gene>
    <name evidence="2" type="ORF">M0H32_17085</name>
</gene>
<evidence type="ECO:0000313" key="3">
    <source>
        <dbReference type="Proteomes" id="UP001431221"/>
    </source>
</evidence>
<keyword evidence="1" id="KW-0812">Transmembrane</keyword>
<feature type="transmembrane region" description="Helical" evidence="1">
    <location>
        <begin position="81"/>
        <end position="102"/>
    </location>
</feature>
<sequence>MDINQYFGLLGYFLMVFSFAFLLVCCIAERRLLKKWKAEENKWVKSALTRVNVINFYYLIKENAPPKEFEEEFENSFKKRYFWIGYSLCVFGFLVLVTSRFLS</sequence>
<comment type="caution">
    <text evidence="2">The sequence shown here is derived from an EMBL/GenBank/DDBJ whole genome shotgun (WGS) entry which is preliminary data.</text>
</comment>
<organism evidence="2 3">
    <name type="scientific">Roseibium sediminicola</name>
    <dbReference type="NCBI Taxonomy" id="2933272"/>
    <lineage>
        <taxon>Bacteria</taxon>
        <taxon>Pseudomonadati</taxon>
        <taxon>Pseudomonadota</taxon>
        <taxon>Alphaproteobacteria</taxon>
        <taxon>Hyphomicrobiales</taxon>
        <taxon>Stappiaceae</taxon>
        <taxon>Roseibium</taxon>
    </lineage>
</organism>
<name>A0ABT0GYI7_9HYPH</name>
<evidence type="ECO:0008006" key="4">
    <source>
        <dbReference type="Google" id="ProtNLM"/>
    </source>
</evidence>
<dbReference type="RefSeq" id="WP_248156161.1">
    <property type="nucleotide sequence ID" value="NZ_JALNMJ010000012.1"/>
</dbReference>
<keyword evidence="3" id="KW-1185">Reference proteome</keyword>
<proteinExistence type="predicted"/>
<keyword evidence="1" id="KW-1133">Transmembrane helix</keyword>
<evidence type="ECO:0000313" key="2">
    <source>
        <dbReference type="EMBL" id="MCK7613885.1"/>
    </source>
</evidence>
<reference evidence="2" key="1">
    <citation type="submission" date="2022-04" db="EMBL/GenBank/DDBJ databases">
        <title>Roseibium sp. CAU 1639 isolated from mud.</title>
        <authorList>
            <person name="Kim W."/>
        </authorList>
    </citation>
    <scope>NUCLEOTIDE SEQUENCE</scope>
    <source>
        <strain evidence="2">CAU 1639</strain>
    </source>
</reference>
<keyword evidence="1" id="KW-0472">Membrane</keyword>